<evidence type="ECO:0000256" key="5">
    <source>
        <dbReference type="ARBA" id="ARBA00022989"/>
    </source>
</evidence>
<keyword evidence="6 8" id="KW-0472">Membrane</keyword>
<dbReference type="SMART" id="SM01265">
    <property type="entry name" value="Mab-21"/>
    <property type="match status" value="1"/>
</dbReference>
<feature type="transmembrane region" description="Helical" evidence="8">
    <location>
        <begin position="165"/>
        <end position="186"/>
    </location>
</feature>
<feature type="domain" description="Mab-21-like nucleotidyltransferase" evidence="9">
    <location>
        <begin position="763"/>
        <end position="846"/>
    </location>
</feature>
<evidence type="ECO:0000256" key="6">
    <source>
        <dbReference type="ARBA" id="ARBA00023136"/>
    </source>
</evidence>
<dbReference type="OrthoDB" id="5963193at2759"/>
<evidence type="ECO:0000256" key="3">
    <source>
        <dbReference type="ARBA" id="ARBA00008307"/>
    </source>
</evidence>
<feature type="transmembrane region" description="Helical" evidence="8">
    <location>
        <begin position="244"/>
        <end position="262"/>
    </location>
</feature>
<dbReference type="Pfam" id="PF03281">
    <property type="entry name" value="Mab-21"/>
    <property type="match status" value="1"/>
</dbReference>
<comment type="subcellular location">
    <subcellularLocation>
        <location evidence="1">Membrane</location>
        <topology evidence="1">Multi-pass membrane protein</topology>
    </subcellularLocation>
</comment>
<evidence type="ECO:0000256" key="4">
    <source>
        <dbReference type="ARBA" id="ARBA00022692"/>
    </source>
</evidence>
<comment type="similarity">
    <text evidence="3">Belongs to the mab-21 family.</text>
</comment>
<dbReference type="Pfam" id="PF03348">
    <property type="entry name" value="Serinc"/>
    <property type="match status" value="1"/>
</dbReference>
<evidence type="ECO:0000313" key="12">
    <source>
        <dbReference type="Proteomes" id="UP000683360"/>
    </source>
</evidence>
<accession>A0A8S3U1F4</accession>
<dbReference type="PANTHER" id="PTHR10383">
    <property type="entry name" value="SERINE INCORPORATOR"/>
    <property type="match status" value="1"/>
</dbReference>
<feature type="transmembrane region" description="Helical" evidence="8">
    <location>
        <begin position="137"/>
        <end position="159"/>
    </location>
</feature>
<dbReference type="Proteomes" id="UP000683360">
    <property type="component" value="Unassembled WGS sequence"/>
</dbReference>
<protein>
    <submittedName>
        <fullName evidence="11">SERINC1_3</fullName>
    </submittedName>
</protein>
<comment type="caution">
    <text evidence="11">The sequence shown here is derived from an EMBL/GenBank/DDBJ whole genome shotgun (WGS) entry which is preliminary data.</text>
</comment>
<dbReference type="EMBL" id="CAJPWZ010002273">
    <property type="protein sequence ID" value="CAG2234864.1"/>
    <property type="molecule type" value="Genomic_DNA"/>
</dbReference>
<evidence type="ECO:0000256" key="8">
    <source>
        <dbReference type="SAM" id="Phobius"/>
    </source>
</evidence>
<evidence type="ECO:0000256" key="7">
    <source>
        <dbReference type="SAM" id="MobiDB-lite"/>
    </source>
</evidence>
<keyword evidence="12" id="KW-1185">Reference proteome</keyword>
<dbReference type="InterPro" id="IPR046906">
    <property type="entry name" value="Mab-21_HhH/H2TH-like"/>
</dbReference>
<dbReference type="Pfam" id="PF20266">
    <property type="entry name" value="Mab-21_C"/>
    <property type="match status" value="1"/>
</dbReference>
<evidence type="ECO:0000259" key="10">
    <source>
        <dbReference type="Pfam" id="PF20266"/>
    </source>
</evidence>
<feature type="region of interest" description="Disordered" evidence="7">
    <location>
        <begin position="368"/>
        <end position="389"/>
    </location>
</feature>
<sequence length="1322" mass="151604">MGCIIGSLACCCGSAACSLCCAACPSCKNSTAARLGYSLMLIMGAVVACIFLAPGLRGTLDDIPGLCKNWVDTKIPGTSWDVFKQNNATEKKEWCDSVVGYLSVYRICFAMAAFFFLMALIMIAVKSSKDPRSGIQNGFWFFKIIILIGICVGAFFIPRGEFGKAWMYIGLIGAFLFVLIQLVLIIDFAHGWAESWVEKYEETESKCYYFGLLFFTVVFYIMALTCVILFYVFYAKGDCHLHKFFVSFNLILCIAVSVLAILPKIQEVNPRSGLLQAAIISIYVQYLTWSAMTNNPERECNPSLTAITGGTKQGDKQQIWTGDTFDWQSIIGLFIWLFAVLYSSIRTSSNSQVGKLTMSEKTILQSDNGREGLLNGSDDTGKDAEKGGQHVYDNEEEEVAYSYSFFHFMLCLGSLYVMMTLTNWYSPSSDFKTLNANMPSVWVKISSAWVCIGLFRRVSELDSFLLKLDNMTQLQITQYFNKTVSTSNTFFSNIWKPCQETQARKDLYESYSKSSKNNYLNDFVNNQTFETDNLSIENIRRLHAYNTENAVSYSKRAAFSLKRADIEKDSDETVLRRSVVDCGSVKPDCKSKKMYNKEWTPEEYLTDEYLDGLRIPPGDKRKRLSVFYMYSRTMFIYLSYIIGTEDTVRIRRKIINEKFPYDVKILGGYMFASGSRAEGLDMKGSDTDIMVIDGLAYESNIPTGSLITYRYDSMLHNSQPGYVIVQIEVQGYSPEIYASGYVKTFYSTVLPFFKFAFSVTPHGPAMTAGSCGEDLDLVPCLKSATWPKIASEWIQRKRKYGWPSQEIINDMESQGCHLVPVSSKLYTLEEREWRLSFSLAEREMIYSFNHTQLLVYGLLKITLKECINAHECISGILCSYYLKTTLFWTIEETPRTIWNSKYTMLCFHLCLERLEQFIMMEKCPNYFVPANNMFKEKFTSTSKDELLQIIRDIGSNVLHQFTISTTMRYLNHYLNDPIATVNLKKSLTTKYAIEIVKILLDFQKFGKRLLCYMCNSKAQYLKPYIKRILRITFVRTSAIPGLCNFINTEDTTMNNKMRYLMEKVNIELLLSGCRADLSSGKTILASWLYEKKKFKGCLLVTDMALQCIQYRVFHADMISNTLHSSQEILHNISWSFLFRNLHMFYTVQSNFMLRSKLLAKDFSRVLAGFMNLASWDENYTRNNLTEFSFYPESYCFFLRYLCFLRLGNGKESEKAFGQMSYVHYQNTDKYERNMYDLLVFTMRLAGSITKRKLENGTDNEDTISMNDFFLIGQDGIPAAVKRTDFSILTNFFKNINDFGLNPDILRNGFAFAHSAFNMCKIQ</sequence>
<name>A0A8S3U1F4_MYTED</name>
<reference evidence="11" key="1">
    <citation type="submission" date="2021-03" db="EMBL/GenBank/DDBJ databases">
        <authorList>
            <person name="Bekaert M."/>
        </authorList>
    </citation>
    <scope>NUCLEOTIDE SEQUENCE</scope>
</reference>
<feature type="transmembrane region" description="Helical" evidence="8">
    <location>
        <begin position="35"/>
        <end position="56"/>
    </location>
</feature>
<feature type="transmembrane region" description="Helical" evidence="8">
    <location>
        <begin position="207"/>
        <end position="232"/>
    </location>
</feature>
<organism evidence="11 12">
    <name type="scientific">Mytilus edulis</name>
    <name type="common">Blue mussel</name>
    <dbReference type="NCBI Taxonomy" id="6550"/>
    <lineage>
        <taxon>Eukaryota</taxon>
        <taxon>Metazoa</taxon>
        <taxon>Spiralia</taxon>
        <taxon>Lophotrochozoa</taxon>
        <taxon>Mollusca</taxon>
        <taxon>Bivalvia</taxon>
        <taxon>Autobranchia</taxon>
        <taxon>Pteriomorphia</taxon>
        <taxon>Mytilida</taxon>
        <taxon>Mytiloidea</taxon>
        <taxon>Mytilidae</taxon>
        <taxon>Mytilinae</taxon>
        <taxon>Mytilus</taxon>
    </lineage>
</organism>
<dbReference type="InterPro" id="IPR005016">
    <property type="entry name" value="TDE1/TMS"/>
</dbReference>
<gene>
    <name evidence="11" type="ORF">MEDL_47464</name>
</gene>
<feature type="transmembrane region" description="Helical" evidence="8">
    <location>
        <begin position="327"/>
        <end position="345"/>
    </location>
</feature>
<keyword evidence="4 8" id="KW-0812">Transmembrane</keyword>
<keyword evidence="5 8" id="KW-1133">Transmembrane helix</keyword>
<feature type="transmembrane region" description="Helical" evidence="8">
    <location>
        <begin position="104"/>
        <end position="125"/>
    </location>
</feature>
<feature type="transmembrane region" description="Helical" evidence="8">
    <location>
        <begin position="400"/>
        <end position="421"/>
    </location>
</feature>
<evidence type="ECO:0000256" key="1">
    <source>
        <dbReference type="ARBA" id="ARBA00004141"/>
    </source>
</evidence>
<feature type="compositionally biased region" description="Basic and acidic residues" evidence="7">
    <location>
        <begin position="379"/>
        <end position="388"/>
    </location>
</feature>
<evidence type="ECO:0000256" key="2">
    <source>
        <dbReference type="ARBA" id="ARBA00006665"/>
    </source>
</evidence>
<dbReference type="InterPro" id="IPR024810">
    <property type="entry name" value="MAB21L/cGLR"/>
</dbReference>
<feature type="transmembrane region" description="Helical" evidence="8">
    <location>
        <begin position="274"/>
        <end position="292"/>
    </location>
</feature>
<evidence type="ECO:0000313" key="11">
    <source>
        <dbReference type="EMBL" id="CAG2234864.1"/>
    </source>
</evidence>
<dbReference type="PANTHER" id="PTHR10383:SF9">
    <property type="entry name" value="SERINE INCORPORATOR, ISOFORM F"/>
    <property type="match status" value="1"/>
</dbReference>
<feature type="domain" description="Mab-21-like HhH/H2TH-like" evidence="10">
    <location>
        <begin position="876"/>
        <end position="950"/>
    </location>
</feature>
<dbReference type="GO" id="GO:0016020">
    <property type="term" value="C:membrane"/>
    <property type="evidence" value="ECO:0007669"/>
    <property type="project" value="UniProtKB-SubCell"/>
</dbReference>
<evidence type="ECO:0000259" key="9">
    <source>
        <dbReference type="Pfam" id="PF03281"/>
    </source>
</evidence>
<dbReference type="Gene3D" id="1.10.1410.40">
    <property type="match status" value="1"/>
</dbReference>
<dbReference type="InterPro" id="IPR046903">
    <property type="entry name" value="Mab-21-like_nuc_Trfase"/>
</dbReference>
<comment type="similarity">
    <text evidence="2">Belongs to the TDE1 family.</text>
</comment>
<proteinExistence type="inferred from homology"/>